<dbReference type="AlphaFoldDB" id="A0A6N2AQQ7"/>
<proteinExistence type="predicted"/>
<organism evidence="1">
    <name type="scientific">Solanum chilense</name>
    <name type="common">Tomato</name>
    <name type="synonym">Lycopersicon chilense</name>
    <dbReference type="NCBI Taxonomy" id="4083"/>
    <lineage>
        <taxon>Eukaryota</taxon>
        <taxon>Viridiplantae</taxon>
        <taxon>Streptophyta</taxon>
        <taxon>Embryophyta</taxon>
        <taxon>Tracheophyta</taxon>
        <taxon>Spermatophyta</taxon>
        <taxon>Magnoliopsida</taxon>
        <taxon>eudicotyledons</taxon>
        <taxon>Gunneridae</taxon>
        <taxon>Pentapetalae</taxon>
        <taxon>asterids</taxon>
        <taxon>lamiids</taxon>
        <taxon>Solanales</taxon>
        <taxon>Solanaceae</taxon>
        <taxon>Solanoideae</taxon>
        <taxon>Solaneae</taxon>
        <taxon>Solanum</taxon>
        <taxon>Solanum subgen. Lycopersicon</taxon>
    </lineage>
</organism>
<evidence type="ECO:0000313" key="1">
    <source>
        <dbReference type="EMBL" id="TMW84675.1"/>
    </source>
</evidence>
<name>A0A6N2AQQ7_SOLCI</name>
<gene>
    <name evidence="1" type="ORF">EJD97_024656</name>
</gene>
<dbReference type="EMBL" id="RXGB01008719">
    <property type="protein sequence ID" value="TMW84675.1"/>
    <property type="molecule type" value="Genomic_DNA"/>
</dbReference>
<reference evidence="1" key="1">
    <citation type="submission" date="2019-05" db="EMBL/GenBank/DDBJ databases">
        <title>The de novo reference genome and transcriptome assemblies of the wild tomato species Solanum chilense.</title>
        <authorList>
            <person name="Stam R."/>
            <person name="Nosenko T."/>
            <person name="Hoerger A.C."/>
            <person name="Stephan W."/>
            <person name="Seidel M.A."/>
            <person name="Kuhn J.M.M."/>
            <person name="Haberer G."/>
            <person name="Tellier A."/>
        </authorList>
    </citation>
    <scope>NUCLEOTIDE SEQUENCE</scope>
    <source>
        <tissue evidence="1">Mature leaves</tissue>
    </source>
</reference>
<comment type="caution">
    <text evidence="1">The sequence shown here is derived from an EMBL/GenBank/DDBJ whole genome shotgun (WGS) entry which is preliminary data.</text>
</comment>
<dbReference type="PANTHER" id="PTHR33187:SF11">
    <property type="entry name" value="AMINOTRANSFERASE-LIKE PLANT MOBILE DOMAIN-CONTAINING PROTEIN"/>
    <property type="match status" value="1"/>
</dbReference>
<accession>A0A6N2AQQ7</accession>
<sequence>MGRSRLLKCHHGPWLAHMVRRRWVWKTIIELGQHTQGRATSGVACHNRPCKANTVRIGRACHVIIALGLHTQSNDVGRRNAIIALDDIRGVMRAWSMGSTHCQTMSRVACQYQSWLAHIIRLRRAWHAIMALGQHTRSDDVRCERPLSHLDSIHTVGQRLAWHDIISLGQHTRSEDVGRGMLSSPMDFTHDRTTLGMAMLSSPLHAQLDDVRRKMPSLPLYSTYGHDMPAWHLGSTHGRMKLGVACHYRPCAAHTFGQRRALHAIISLGQHIWSDYVGRDMPPLECTQNTTTSSVTCHHFPLKAYMIRRCWAWHEIIAFRQHTQSNNVGHGILAWPFGSTTRSDYVGRDMPSSPLEHTRSDNIEHIMQFFLLGLHTQWDDIGRGMPSLPLDNIHSRTKSGVAFHHGP</sequence>
<protein>
    <submittedName>
        <fullName evidence="1">Uncharacterized protein</fullName>
    </submittedName>
</protein>
<dbReference type="PANTHER" id="PTHR33187">
    <property type="entry name" value="WU:FI09B08"/>
    <property type="match status" value="1"/>
</dbReference>